<dbReference type="Gene3D" id="3.60.140.10">
    <property type="entry name" value="CNF1/YfiH-like putative cysteine hydrolases"/>
    <property type="match status" value="1"/>
</dbReference>
<comment type="catalytic activity">
    <reaction evidence="1">
        <text>inosine + phosphate = alpha-D-ribose 1-phosphate + hypoxanthine</text>
        <dbReference type="Rhea" id="RHEA:27646"/>
        <dbReference type="ChEBI" id="CHEBI:17368"/>
        <dbReference type="ChEBI" id="CHEBI:17596"/>
        <dbReference type="ChEBI" id="CHEBI:43474"/>
        <dbReference type="ChEBI" id="CHEBI:57720"/>
        <dbReference type="EC" id="2.4.2.1"/>
    </reaction>
    <physiologicalReaction direction="left-to-right" evidence="1">
        <dbReference type="Rhea" id="RHEA:27647"/>
    </physiologicalReaction>
</comment>
<dbReference type="EMBL" id="CP050253">
    <property type="protein sequence ID" value="QIQ21845.1"/>
    <property type="molecule type" value="Genomic_DNA"/>
</dbReference>
<keyword evidence="4" id="KW-0479">Metal-binding</keyword>
<dbReference type="InParanoid" id="A0A6G9IC89"/>
<dbReference type="AlphaFoldDB" id="A0A6G9IC89"/>
<dbReference type="GO" id="GO:0005507">
    <property type="term" value="F:copper ion binding"/>
    <property type="evidence" value="ECO:0007669"/>
    <property type="project" value="TreeGrafter"/>
</dbReference>
<dbReference type="InterPro" id="IPR038371">
    <property type="entry name" value="Cu_polyphenol_OxRdtase_sf"/>
</dbReference>
<dbReference type="GO" id="GO:0017061">
    <property type="term" value="F:S-methyl-5-thioadenosine phosphorylase activity"/>
    <property type="evidence" value="ECO:0007669"/>
    <property type="project" value="UniProtKB-EC"/>
</dbReference>
<evidence type="ECO:0000256" key="7">
    <source>
        <dbReference type="ARBA" id="ARBA00047989"/>
    </source>
</evidence>
<dbReference type="SUPFAM" id="SSF64438">
    <property type="entry name" value="CNF1/YfiH-like putative cysteine hydrolases"/>
    <property type="match status" value="1"/>
</dbReference>
<accession>A0A6G9IC89</accession>
<dbReference type="NCBIfam" id="TIGR00726">
    <property type="entry name" value="peptidoglycan editing factor PgeF"/>
    <property type="match status" value="1"/>
</dbReference>
<gene>
    <name evidence="11" type="primary">pgeF</name>
    <name evidence="11" type="ORF">IPMB12_09225</name>
</gene>
<evidence type="ECO:0000256" key="6">
    <source>
        <dbReference type="ARBA" id="ARBA00022833"/>
    </source>
</evidence>
<dbReference type="RefSeq" id="WP_166917054.1">
    <property type="nucleotide sequence ID" value="NZ_CP050253.1"/>
</dbReference>
<sequence>MSLIYPDWPAPANIRAFTTTRLGGVSEGVYQSLNLGTRVGDDINHVLENRARLKQFSQLPAEPVWLKQTHTTDVVNIDQATPDIVLDADGSYSSKINRVNVVMTADCLPVLFCTTQSSEVAAAHAGWRGLCDGILEQTVKHFTAPSSSIMAWLGPAIGPEKFEVGQEVKQLFEQVCVSDGSAFKPSPTTSGKYFADIYELARLRLHRMGITRIYGGDYCTMTDSERFFSYRRDKQTGRMASLIWCE</sequence>
<keyword evidence="3" id="KW-0808">Transferase</keyword>
<protein>
    <recommendedName>
        <fullName evidence="10">Purine nucleoside phosphorylase</fullName>
    </recommendedName>
</protein>
<dbReference type="Proteomes" id="UP000501168">
    <property type="component" value="Chromosome"/>
</dbReference>
<evidence type="ECO:0000256" key="4">
    <source>
        <dbReference type="ARBA" id="ARBA00022723"/>
    </source>
</evidence>
<evidence type="ECO:0000313" key="11">
    <source>
        <dbReference type="EMBL" id="QIQ21845.1"/>
    </source>
</evidence>
<keyword evidence="5" id="KW-0378">Hydrolase</keyword>
<organism evidence="11 12">
    <name type="scientific">Zophobihabitans entericus</name>
    <dbReference type="NCBI Taxonomy" id="1635327"/>
    <lineage>
        <taxon>Bacteria</taxon>
        <taxon>Pseudomonadati</taxon>
        <taxon>Pseudomonadota</taxon>
        <taxon>Gammaproteobacteria</taxon>
        <taxon>Orbales</taxon>
        <taxon>Orbaceae</taxon>
        <taxon>Zophobihabitans</taxon>
    </lineage>
</organism>
<evidence type="ECO:0000256" key="9">
    <source>
        <dbReference type="ARBA" id="ARBA00049893"/>
    </source>
</evidence>
<dbReference type="FunCoup" id="A0A6G9IC89">
    <property type="interactions" value="416"/>
</dbReference>
<dbReference type="KEGG" id="orb:IPMB12_09225"/>
<name>A0A6G9IC89_9GAMM</name>
<dbReference type="PANTHER" id="PTHR30616">
    <property type="entry name" value="UNCHARACTERIZED PROTEIN YFIH"/>
    <property type="match status" value="1"/>
</dbReference>
<evidence type="ECO:0000313" key="12">
    <source>
        <dbReference type="Proteomes" id="UP000501168"/>
    </source>
</evidence>
<comment type="similarity">
    <text evidence="2 10">Belongs to the purine nucleoside phosphorylase YfiH/LACC1 family.</text>
</comment>
<evidence type="ECO:0000256" key="8">
    <source>
        <dbReference type="ARBA" id="ARBA00048968"/>
    </source>
</evidence>
<dbReference type="Pfam" id="PF02578">
    <property type="entry name" value="Cu-oxidase_4"/>
    <property type="match status" value="1"/>
</dbReference>
<comment type="catalytic activity">
    <reaction evidence="9">
        <text>S-methyl-5'-thioadenosine + phosphate = 5-(methylsulfanyl)-alpha-D-ribose 1-phosphate + adenine</text>
        <dbReference type="Rhea" id="RHEA:11852"/>
        <dbReference type="ChEBI" id="CHEBI:16708"/>
        <dbReference type="ChEBI" id="CHEBI:17509"/>
        <dbReference type="ChEBI" id="CHEBI:43474"/>
        <dbReference type="ChEBI" id="CHEBI:58533"/>
        <dbReference type="EC" id="2.4.2.28"/>
    </reaction>
    <physiologicalReaction direction="left-to-right" evidence="9">
        <dbReference type="Rhea" id="RHEA:11853"/>
    </physiologicalReaction>
</comment>
<comment type="catalytic activity">
    <reaction evidence="8">
        <text>adenosine + phosphate = alpha-D-ribose 1-phosphate + adenine</text>
        <dbReference type="Rhea" id="RHEA:27642"/>
        <dbReference type="ChEBI" id="CHEBI:16335"/>
        <dbReference type="ChEBI" id="CHEBI:16708"/>
        <dbReference type="ChEBI" id="CHEBI:43474"/>
        <dbReference type="ChEBI" id="CHEBI:57720"/>
        <dbReference type="EC" id="2.4.2.1"/>
    </reaction>
    <physiologicalReaction direction="left-to-right" evidence="8">
        <dbReference type="Rhea" id="RHEA:27643"/>
    </physiologicalReaction>
</comment>
<evidence type="ECO:0000256" key="10">
    <source>
        <dbReference type="RuleBase" id="RU361274"/>
    </source>
</evidence>
<keyword evidence="12" id="KW-1185">Reference proteome</keyword>
<comment type="catalytic activity">
    <reaction evidence="7">
        <text>adenosine + H2O + H(+) = inosine + NH4(+)</text>
        <dbReference type="Rhea" id="RHEA:24408"/>
        <dbReference type="ChEBI" id="CHEBI:15377"/>
        <dbReference type="ChEBI" id="CHEBI:15378"/>
        <dbReference type="ChEBI" id="CHEBI:16335"/>
        <dbReference type="ChEBI" id="CHEBI:17596"/>
        <dbReference type="ChEBI" id="CHEBI:28938"/>
        <dbReference type="EC" id="3.5.4.4"/>
    </reaction>
    <physiologicalReaction direction="left-to-right" evidence="7">
        <dbReference type="Rhea" id="RHEA:24409"/>
    </physiologicalReaction>
</comment>
<dbReference type="GO" id="GO:0016787">
    <property type="term" value="F:hydrolase activity"/>
    <property type="evidence" value="ECO:0007669"/>
    <property type="project" value="UniProtKB-KW"/>
</dbReference>
<dbReference type="CDD" id="cd16833">
    <property type="entry name" value="YfiH"/>
    <property type="match status" value="1"/>
</dbReference>
<dbReference type="InterPro" id="IPR003730">
    <property type="entry name" value="Cu_polyphenol_OxRdtase"/>
</dbReference>
<evidence type="ECO:0000256" key="3">
    <source>
        <dbReference type="ARBA" id="ARBA00022679"/>
    </source>
</evidence>
<evidence type="ECO:0000256" key="5">
    <source>
        <dbReference type="ARBA" id="ARBA00022801"/>
    </source>
</evidence>
<evidence type="ECO:0000256" key="1">
    <source>
        <dbReference type="ARBA" id="ARBA00000553"/>
    </source>
</evidence>
<dbReference type="PANTHER" id="PTHR30616:SF2">
    <property type="entry name" value="PURINE NUCLEOSIDE PHOSPHORYLASE LACC1"/>
    <property type="match status" value="1"/>
</dbReference>
<proteinExistence type="inferred from homology"/>
<keyword evidence="6" id="KW-0862">Zinc</keyword>
<dbReference type="InterPro" id="IPR011324">
    <property type="entry name" value="Cytotoxic_necrot_fac-like_cat"/>
</dbReference>
<reference evidence="11 12" key="1">
    <citation type="submission" date="2020-03" db="EMBL/GenBank/DDBJ databases">
        <title>Complete genome sequence of Orbus sp. IPMB12 (BCRC 80908).</title>
        <authorList>
            <person name="Lo W.-S."/>
            <person name="Chang T.-H."/>
            <person name="Kuo C.-H."/>
        </authorList>
    </citation>
    <scope>NUCLEOTIDE SEQUENCE [LARGE SCALE GENOMIC DNA]</scope>
    <source>
        <strain evidence="11 12">IPMB12</strain>
    </source>
</reference>
<evidence type="ECO:0000256" key="2">
    <source>
        <dbReference type="ARBA" id="ARBA00007353"/>
    </source>
</evidence>